<evidence type="ECO:0000313" key="3">
    <source>
        <dbReference type="EMBL" id="TWT23462.1"/>
    </source>
</evidence>
<dbReference type="AlphaFoldDB" id="A0A5C5UCT9"/>
<feature type="compositionally biased region" description="Low complexity" evidence="1">
    <location>
        <begin position="241"/>
        <end position="251"/>
    </location>
</feature>
<dbReference type="Proteomes" id="UP000319980">
    <property type="component" value="Unassembled WGS sequence"/>
</dbReference>
<dbReference type="EMBL" id="VOHK01000001">
    <property type="protein sequence ID" value="TWT23462.1"/>
    <property type="molecule type" value="Genomic_DNA"/>
</dbReference>
<dbReference type="RefSeq" id="WP_146384584.1">
    <property type="nucleotide sequence ID" value="NZ_VOHK01000001.1"/>
</dbReference>
<feature type="compositionally biased region" description="Low complexity" evidence="1">
    <location>
        <begin position="209"/>
        <end position="222"/>
    </location>
</feature>
<keyword evidence="2" id="KW-1133">Transmembrane helix</keyword>
<keyword evidence="2" id="KW-0812">Transmembrane</keyword>
<feature type="compositionally biased region" description="Low complexity" evidence="1">
    <location>
        <begin position="350"/>
        <end position="394"/>
    </location>
</feature>
<feature type="region of interest" description="Disordered" evidence="1">
    <location>
        <begin position="300"/>
        <end position="446"/>
    </location>
</feature>
<organism evidence="3 4">
    <name type="scientific">Luteimonas marina</name>
    <dbReference type="NCBI Taxonomy" id="488485"/>
    <lineage>
        <taxon>Bacteria</taxon>
        <taxon>Pseudomonadati</taxon>
        <taxon>Pseudomonadota</taxon>
        <taxon>Gammaproteobacteria</taxon>
        <taxon>Lysobacterales</taxon>
        <taxon>Lysobacteraceae</taxon>
        <taxon>Luteimonas</taxon>
    </lineage>
</organism>
<evidence type="ECO:0000313" key="4">
    <source>
        <dbReference type="Proteomes" id="UP000319980"/>
    </source>
</evidence>
<gene>
    <name evidence="3" type="ORF">FQY83_02145</name>
</gene>
<feature type="compositionally biased region" description="Pro residues" evidence="1">
    <location>
        <begin position="231"/>
        <end position="240"/>
    </location>
</feature>
<evidence type="ECO:0000256" key="2">
    <source>
        <dbReference type="SAM" id="Phobius"/>
    </source>
</evidence>
<keyword evidence="2" id="KW-0472">Membrane</keyword>
<keyword evidence="4" id="KW-1185">Reference proteome</keyword>
<evidence type="ECO:0008006" key="5">
    <source>
        <dbReference type="Google" id="ProtNLM"/>
    </source>
</evidence>
<feature type="compositionally biased region" description="Polar residues" evidence="1">
    <location>
        <begin position="544"/>
        <end position="555"/>
    </location>
</feature>
<accession>A0A5C5UCT9</accession>
<protein>
    <recommendedName>
        <fullName evidence="5">Transmembrane repetitive protein</fullName>
    </recommendedName>
</protein>
<proteinExistence type="predicted"/>
<sequence>MFSSSELIEALQRRLRKGRSIRPPRPAGEFPPGWNEWFSVARGKARSVAFAFEGLVAVFLAREPVYSKGYKRLNRWQAFVRLWRQDWRERPVPDRRTRRVSLVVSVLLHLLWLQLMILFMVARYPGDADEDERLGENITQVEFIGEGTPQDDGGGAQQAEQPVPELAASPAPAAAAAAASAPEASPPPPPPSVAEVETPPDEVPPPVAEQPLVVTETTEPETSFVLEPPRIDVPPTPALPTPELRTPTPEVRMVEVPAVTPPPQIRPLPQREINVPDVQQPEIEIVERNVPAPAPEIAMRVPRAAPAAPELRRDAPTVAQRDIQLRDPGPAAAGASERSSDSNAQGAPDASGRSPSTTATAGGTRASGEGASASATTAGAGPASNPAPGALPSPRRGDDWGDSDRNVPGGQAGSPSGLFNADGSPRLAGNDGRVGGGLPPGTITEDYEKIDRMGTWLKRPPIGYEPTAFDRFWVPHETLLEEWVRRSIKEVLIPIPGTGKRIKCTVAMLMLGGACGISDPNMLDVEAEARKPPEVPFKRELQEDQQSLQSPPATP</sequence>
<reference evidence="3 4" key="1">
    <citation type="journal article" date="2008" name="Int. J. Syst. Evol. Microbiol.">
        <title>Luteimonas marina sp. nov., isolated from seawater.</title>
        <authorList>
            <person name="Baik K.S."/>
            <person name="Park S.C."/>
            <person name="Kim M.S."/>
            <person name="Kim E.M."/>
            <person name="Park C."/>
            <person name="Chun J."/>
            <person name="Seong C.N."/>
        </authorList>
    </citation>
    <scope>NUCLEOTIDE SEQUENCE [LARGE SCALE GENOMIC DNA]</scope>
    <source>
        <strain evidence="3 4">FR1330</strain>
    </source>
</reference>
<feature type="transmembrane region" description="Helical" evidence="2">
    <location>
        <begin position="100"/>
        <end position="122"/>
    </location>
</feature>
<feature type="compositionally biased region" description="Low complexity" evidence="1">
    <location>
        <begin position="157"/>
        <end position="183"/>
    </location>
</feature>
<feature type="region of interest" description="Disordered" evidence="1">
    <location>
        <begin position="145"/>
        <end position="252"/>
    </location>
</feature>
<dbReference type="OrthoDB" id="6008404at2"/>
<evidence type="ECO:0000256" key="1">
    <source>
        <dbReference type="SAM" id="MobiDB-lite"/>
    </source>
</evidence>
<feature type="region of interest" description="Disordered" evidence="1">
    <location>
        <begin position="525"/>
        <end position="555"/>
    </location>
</feature>
<feature type="compositionally biased region" description="Basic and acidic residues" evidence="1">
    <location>
        <begin position="527"/>
        <end position="542"/>
    </location>
</feature>
<name>A0A5C5UCT9_9GAMM</name>
<comment type="caution">
    <text evidence="3">The sequence shown here is derived from an EMBL/GenBank/DDBJ whole genome shotgun (WGS) entry which is preliminary data.</text>
</comment>
<feature type="compositionally biased region" description="Low complexity" evidence="1">
    <location>
        <begin position="300"/>
        <end position="309"/>
    </location>
</feature>
<feature type="compositionally biased region" description="Basic and acidic residues" evidence="1">
    <location>
        <begin position="395"/>
        <end position="405"/>
    </location>
</feature>